<dbReference type="Proteomes" id="UP001172102">
    <property type="component" value="Unassembled WGS sequence"/>
</dbReference>
<evidence type="ECO:0000313" key="2">
    <source>
        <dbReference type="EMBL" id="KAK0730375.1"/>
    </source>
</evidence>
<proteinExistence type="predicted"/>
<evidence type="ECO:0000256" key="1">
    <source>
        <dbReference type="SAM" id="MobiDB-lite"/>
    </source>
</evidence>
<feature type="compositionally biased region" description="Pro residues" evidence="1">
    <location>
        <begin position="123"/>
        <end position="134"/>
    </location>
</feature>
<organism evidence="2 3">
    <name type="scientific">Lasiosphaeris hirsuta</name>
    <dbReference type="NCBI Taxonomy" id="260670"/>
    <lineage>
        <taxon>Eukaryota</taxon>
        <taxon>Fungi</taxon>
        <taxon>Dikarya</taxon>
        <taxon>Ascomycota</taxon>
        <taxon>Pezizomycotina</taxon>
        <taxon>Sordariomycetes</taxon>
        <taxon>Sordariomycetidae</taxon>
        <taxon>Sordariales</taxon>
        <taxon>Lasiosphaeriaceae</taxon>
        <taxon>Lasiosphaeris</taxon>
    </lineage>
</organism>
<comment type="caution">
    <text evidence="2">The sequence shown here is derived from an EMBL/GenBank/DDBJ whole genome shotgun (WGS) entry which is preliminary data.</text>
</comment>
<protein>
    <submittedName>
        <fullName evidence="2">Uncharacterized protein</fullName>
    </submittedName>
</protein>
<evidence type="ECO:0000313" key="3">
    <source>
        <dbReference type="Proteomes" id="UP001172102"/>
    </source>
</evidence>
<gene>
    <name evidence="2" type="ORF">B0H67DRAFT_561454</name>
</gene>
<keyword evidence="3" id="KW-1185">Reference proteome</keyword>
<accession>A0AA40BA05</accession>
<sequence>MHINKVSAIVAQVGLTAASVVGGEEMGRRQDWKQAKAEALEVASAAAAQHAARADAAVTAAPTAAADPDASAWEKQRSAALDMVADAVSRAQQLAAGYRAQFGESGNGRSNTSNKKRDGAELIPPPPAPAPAPAVTPVAVGQHGDWQNDAASAQSLASSYQVYGSSLGASWASYGASVASDWNGGNGNGDWQTAAASAESLASSYRSEYGSDWASATPSAASPVAATPAAETGVGKPAETPVATPAETGAGGAAPTDGAASIGGAGVVGGSTGTIKAGASATKSPGVVQVNGAADNRAKALGAGVAALAVAVGML</sequence>
<feature type="region of interest" description="Disordered" evidence="1">
    <location>
        <begin position="99"/>
        <end position="140"/>
    </location>
</feature>
<dbReference type="AlphaFoldDB" id="A0AA40BA05"/>
<feature type="region of interest" description="Disordered" evidence="1">
    <location>
        <begin position="212"/>
        <end position="255"/>
    </location>
</feature>
<dbReference type="EMBL" id="JAUKUA010000001">
    <property type="protein sequence ID" value="KAK0730375.1"/>
    <property type="molecule type" value="Genomic_DNA"/>
</dbReference>
<name>A0AA40BA05_9PEZI</name>
<reference evidence="2" key="1">
    <citation type="submission" date="2023-06" db="EMBL/GenBank/DDBJ databases">
        <title>Genome-scale phylogeny and comparative genomics of the fungal order Sordariales.</title>
        <authorList>
            <consortium name="Lawrence Berkeley National Laboratory"/>
            <person name="Hensen N."/>
            <person name="Bonometti L."/>
            <person name="Westerberg I."/>
            <person name="Brannstrom I.O."/>
            <person name="Guillou S."/>
            <person name="Cros-Aarteil S."/>
            <person name="Calhoun S."/>
            <person name="Haridas S."/>
            <person name="Kuo A."/>
            <person name="Mondo S."/>
            <person name="Pangilinan J."/>
            <person name="Riley R."/>
            <person name="Labutti K."/>
            <person name="Andreopoulos B."/>
            <person name="Lipzen A."/>
            <person name="Chen C."/>
            <person name="Yanf M."/>
            <person name="Daum C."/>
            <person name="Ng V."/>
            <person name="Clum A."/>
            <person name="Steindorff A."/>
            <person name="Ohm R."/>
            <person name="Martin F."/>
            <person name="Silar P."/>
            <person name="Natvig D."/>
            <person name="Lalanne C."/>
            <person name="Gautier V."/>
            <person name="Ament-Velasquez S.L."/>
            <person name="Kruys A."/>
            <person name="Hutchinson M.I."/>
            <person name="Powell A.J."/>
            <person name="Barry K."/>
            <person name="Miller A.N."/>
            <person name="Grigoriev I.V."/>
            <person name="Debuchy R."/>
            <person name="Gladieux P."/>
            <person name="Thoren M.H."/>
            <person name="Johannesson H."/>
        </authorList>
    </citation>
    <scope>NUCLEOTIDE SEQUENCE</scope>
    <source>
        <strain evidence="2">SMH4607-1</strain>
    </source>
</reference>